<keyword evidence="7" id="KW-0539">Nucleus</keyword>
<evidence type="ECO:0000256" key="7">
    <source>
        <dbReference type="ARBA" id="ARBA00023242"/>
    </source>
</evidence>
<dbReference type="Proteomes" id="UP001175271">
    <property type="component" value="Unassembled WGS sequence"/>
</dbReference>
<dbReference type="InterPro" id="IPR036236">
    <property type="entry name" value="Znf_C2H2_sf"/>
</dbReference>
<dbReference type="EMBL" id="JAUCMV010000001">
    <property type="protein sequence ID" value="KAK0427728.1"/>
    <property type="molecule type" value="Genomic_DNA"/>
</dbReference>
<proteinExistence type="predicted"/>
<keyword evidence="6" id="KW-0804">Transcription</keyword>
<comment type="caution">
    <text evidence="12">The sequence shown here is derived from an EMBL/GenBank/DDBJ whole genome shotgun (WGS) entry which is preliminary data.</text>
</comment>
<organism evidence="12 13">
    <name type="scientific">Steinernema hermaphroditum</name>
    <dbReference type="NCBI Taxonomy" id="289476"/>
    <lineage>
        <taxon>Eukaryota</taxon>
        <taxon>Metazoa</taxon>
        <taxon>Ecdysozoa</taxon>
        <taxon>Nematoda</taxon>
        <taxon>Chromadorea</taxon>
        <taxon>Rhabditida</taxon>
        <taxon>Tylenchina</taxon>
        <taxon>Panagrolaimomorpha</taxon>
        <taxon>Strongyloidoidea</taxon>
        <taxon>Steinernematidae</taxon>
        <taxon>Steinernema</taxon>
    </lineage>
</organism>
<feature type="region of interest" description="Disordered" evidence="9">
    <location>
        <begin position="1454"/>
        <end position="1489"/>
    </location>
</feature>
<dbReference type="PANTHER" id="PTHR46481:SF10">
    <property type="entry name" value="ZINC FINGER BED DOMAIN-CONTAINING PROTEIN 39"/>
    <property type="match status" value="1"/>
</dbReference>
<name>A0AA39MBG7_9BILA</name>
<dbReference type="InterPro" id="IPR003656">
    <property type="entry name" value="Znf_BED"/>
</dbReference>
<keyword evidence="4" id="KW-0862">Zinc</keyword>
<feature type="domain" description="BED-type" evidence="11">
    <location>
        <begin position="1142"/>
        <end position="1191"/>
    </location>
</feature>
<dbReference type="GO" id="GO:0005634">
    <property type="term" value="C:nucleus"/>
    <property type="evidence" value="ECO:0007669"/>
    <property type="project" value="UniProtKB-SubCell"/>
</dbReference>
<feature type="compositionally biased region" description="Basic and acidic residues" evidence="9">
    <location>
        <begin position="1388"/>
        <end position="1401"/>
    </location>
</feature>
<dbReference type="Pfam" id="PF02892">
    <property type="entry name" value="zf-BED"/>
    <property type="match status" value="2"/>
</dbReference>
<evidence type="ECO:0000256" key="4">
    <source>
        <dbReference type="ARBA" id="ARBA00022833"/>
    </source>
</evidence>
<feature type="region of interest" description="Disordered" evidence="9">
    <location>
        <begin position="1379"/>
        <end position="1401"/>
    </location>
</feature>
<evidence type="ECO:0000313" key="13">
    <source>
        <dbReference type="Proteomes" id="UP001175271"/>
    </source>
</evidence>
<dbReference type="PROSITE" id="PS50808">
    <property type="entry name" value="ZF_BED"/>
    <property type="match status" value="3"/>
</dbReference>
<keyword evidence="3 8" id="KW-0863">Zinc-finger</keyword>
<evidence type="ECO:0000256" key="8">
    <source>
        <dbReference type="PROSITE-ProRule" id="PRU00027"/>
    </source>
</evidence>
<keyword evidence="10" id="KW-0732">Signal</keyword>
<keyword evidence="13" id="KW-1185">Reference proteome</keyword>
<evidence type="ECO:0000256" key="6">
    <source>
        <dbReference type="ARBA" id="ARBA00023163"/>
    </source>
</evidence>
<feature type="chain" id="PRO_5041448292" description="BED-type domain-containing protein" evidence="10">
    <location>
        <begin position="24"/>
        <end position="1972"/>
    </location>
</feature>
<feature type="signal peptide" evidence="10">
    <location>
        <begin position="1"/>
        <end position="23"/>
    </location>
</feature>
<dbReference type="InterPro" id="IPR052035">
    <property type="entry name" value="ZnF_BED_domain_contain"/>
</dbReference>
<feature type="compositionally biased region" description="Low complexity" evidence="9">
    <location>
        <begin position="937"/>
        <end position="975"/>
    </location>
</feature>
<dbReference type="InterPro" id="IPR012337">
    <property type="entry name" value="RNaseH-like_sf"/>
</dbReference>
<evidence type="ECO:0000313" key="12">
    <source>
        <dbReference type="EMBL" id="KAK0427728.1"/>
    </source>
</evidence>
<sequence>MASVVRLGLAVLAVMLLSDSTYGYQCLGDDYSIVVYLADPHLIASTSYLEYTYPELGGGLMMVNLHNFYDKVIKGDSRIDQAKHLQRVAKIYIGPNNKVYFQPLSRTVDVQNNSVEAVPRVLSDSAHKALDFSAADFSPLEKEIFNEVSWRYQLPFSALKETDNFRKSFVFNHSVYFEDECYAWEKLNHNQGRFGKNCTGSKPIVNPLEIVREKCDDVRFQHVKADVAVFDSGNDEKKKPKIKQVNPTVYCYSFNGCYFAYGTDVMFFDVQLVPHKNLATSDYMTPSKPRLDQCELDAKWKYEFFAVIGDNCLHRFKSYEAAETNSSIDCSTGNVTVPSRSKLAHINSTHAVLVGKKDNKGGKFFYSCHVVKLPARGSYISVTNESPIGSLPYGSLLQGTNGQTFYFKSHPSSFIEQIRFSHDGCTYRRNITIDENEEEQVVKQINATITTYDEYGLLHKASIMDAVVEDLVVQYTDSHTYIYGPNCSSEFSGTLIVANSAPKPPLDQCDLDAESEYEFFAVIGDNCLHRFESYEAARTNSSIDCSTGNVTVPSRSKLVHINNSHAVLLGKKDNRGGKFYYSCHVVKLPARGSYISVTNESPIGSLPYGSLLQGTNGQTFYFKSHPSSFIEQIRFSHDGCTYRRNITINETEEEQVVKQINATITTYDEYGLLHKASIMDAVVEDLVVQYTDSHTYIYGPNCSSEFRGTLIVANSAPKPPLDQCDLDAESEYEFFAVIGDNCLHRFESYEAARTNSSIDCSTGNVTVPSRSKLAHINSTHAVLLGKKDNRGGKFFYSCHVVKLPARGVSIPVTNKSPISGLPYGSLVQGTHDQTFYFKSDPSSSIDQIKFSYDGCTHSRDVTVNENEKGQVIKQINASASTFAEYGLMRKPSVLDTVVEDLVLQYTSSRTYVFGPNCFTEFNGTLIVATQDMIETTSTTTTTSTSTSTTTTAKSTSTSTTTRTTTVKSNTTDSSGSSGGGRGWPWSSIPKPDVDMDKVADAAGSAVDGAGSAIGAAGSAIGDVGSAIGDANVDDSIQSDAEASPFHKLTSDQSERQIQTRRACLSLDADVTPRTASLSPAVAAWRLEWRTLGCGARELRPSDPRMHFAEEFENIPMCSYADISQSPVVDTHEAHPGQKKGRRNKSAVWDFFEEDVAQRRAVCLLCNKSYSKYPSTMREHLVRNHPEEWNQRINAGLEDGGELPAAESPAMAAQSHEILESFMYVTEPMFVQQTDELPQNFYGDVKQEELGDRNESELDRIMMNVIQEAQEYEHSPVCSTLELPPSPVVTVPTPGGSKQNRKNKSAVWDFFDDDIAGRRATCILCKRVYSRYPSTLKDHLERTHKEEWSRRVVTDASGAAVTSSSPVVAFAESSLVSVKEESIESGENEQDRNRSAKDIQEHPHDSFQSLSAIITSKRVRKRKSTVWDFFEDDIVERRAICMLCSRSYSTYPSTLRDHLERSHPEEWKKRRVDDGAAPSDSPRRTPPSISKEPFEALINLFACTTTPTTLVEKPEFQRFVATLDPAFHVPSVDTIQEALLQQYNELKTKIGGEMRKSGGVSLSVQLWSREESKKKSFLAITAHFVCKEKQKVLSLLLDVDVIGNDSSEGIKDAVARVINDYGMQITDVEGVVIGNYETNEESTLWRISDISHPYGMPCFVRSLESVLERAVKEYDTKGRIQKIYADVGRLEGKSANGNARRNTIFVPLLELDAHQTDLEEEDFASARKIRKALGPFEKFVQLMERQTDVTISNVLPFLKDQLITLENTGERFESVLASHLRSHFKIGESEFERHYLLAAYLDPNFFFTLTTEEISQAEELLLSRIITGFDTEGGSVTQLNNGDTTPQDDENDDLKDVPEFCRNLYAAKRNSTHKKRSSPLEDLAHSEIRKYREAQQNSEYSRTDTIRFWTNNAKVYPLIHRLALRLLALPASSSSEKSFSLMNFLSGNSGSIADIETIRTRTLLSVNKSAFAE</sequence>
<protein>
    <recommendedName>
        <fullName evidence="11">BED-type domain-containing protein</fullName>
    </recommendedName>
</protein>
<dbReference type="GO" id="GO:0003677">
    <property type="term" value="F:DNA binding"/>
    <property type="evidence" value="ECO:0007669"/>
    <property type="project" value="InterPro"/>
</dbReference>
<evidence type="ECO:0000259" key="11">
    <source>
        <dbReference type="PROSITE" id="PS50808"/>
    </source>
</evidence>
<evidence type="ECO:0000256" key="2">
    <source>
        <dbReference type="ARBA" id="ARBA00022723"/>
    </source>
</evidence>
<dbReference type="SMART" id="SM00614">
    <property type="entry name" value="ZnF_BED"/>
    <property type="match status" value="3"/>
</dbReference>
<dbReference type="GO" id="GO:0009791">
    <property type="term" value="P:post-embryonic development"/>
    <property type="evidence" value="ECO:0007669"/>
    <property type="project" value="UniProtKB-ARBA"/>
</dbReference>
<dbReference type="SUPFAM" id="SSF57667">
    <property type="entry name" value="beta-beta-alpha zinc fingers"/>
    <property type="match status" value="1"/>
</dbReference>
<accession>A0AA39MBG7</accession>
<feature type="compositionally biased region" description="Basic and acidic residues" evidence="9">
    <location>
        <begin position="1454"/>
        <end position="1473"/>
    </location>
</feature>
<comment type="subcellular location">
    <subcellularLocation>
        <location evidence="1">Nucleus</location>
    </subcellularLocation>
</comment>
<dbReference type="GO" id="GO:0008270">
    <property type="term" value="F:zinc ion binding"/>
    <property type="evidence" value="ECO:0007669"/>
    <property type="project" value="UniProtKB-KW"/>
</dbReference>
<evidence type="ECO:0000256" key="1">
    <source>
        <dbReference type="ARBA" id="ARBA00004123"/>
    </source>
</evidence>
<dbReference type="PANTHER" id="PTHR46481">
    <property type="entry name" value="ZINC FINGER BED DOMAIN-CONTAINING PROTEIN 4"/>
    <property type="match status" value="1"/>
</dbReference>
<keyword evidence="2" id="KW-0479">Metal-binding</keyword>
<reference evidence="12" key="1">
    <citation type="submission" date="2023-06" db="EMBL/GenBank/DDBJ databases">
        <title>Genomic analysis of the entomopathogenic nematode Steinernema hermaphroditum.</title>
        <authorList>
            <person name="Schwarz E.M."/>
            <person name="Heppert J.K."/>
            <person name="Baniya A."/>
            <person name="Schwartz H.T."/>
            <person name="Tan C.-H."/>
            <person name="Antoshechkin I."/>
            <person name="Sternberg P.W."/>
            <person name="Goodrich-Blair H."/>
            <person name="Dillman A.R."/>
        </authorList>
    </citation>
    <scope>NUCLEOTIDE SEQUENCE</scope>
    <source>
        <strain evidence="12">PS9179</strain>
        <tissue evidence="12">Whole animal</tissue>
    </source>
</reference>
<evidence type="ECO:0000256" key="3">
    <source>
        <dbReference type="ARBA" id="ARBA00022771"/>
    </source>
</evidence>
<gene>
    <name evidence="12" type="ORF">QR680_010396</name>
</gene>
<evidence type="ECO:0000256" key="10">
    <source>
        <dbReference type="SAM" id="SignalP"/>
    </source>
</evidence>
<evidence type="ECO:0000256" key="9">
    <source>
        <dbReference type="SAM" id="MobiDB-lite"/>
    </source>
</evidence>
<evidence type="ECO:0000256" key="5">
    <source>
        <dbReference type="ARBA" id="ARBA00023015"/>
    </source>
</evidence>
<dbReference type="SUPFAM" id="SSF53098">
    <property type="entry name" value="Ribonuclease H-like"/>
    <property type="match status" value="1"/>
</dbReference>
<feature type="domain" description="BED-type" evidence="11">
    <location>
        <begin position="1301"/>
        <end position="1350"/>
    </location>
</feature>
<feature type="domain" description="BED-type" evidence="11">
    <location>
        <begin position="1420"/>
        <end position="1469"/>
    </location>
</feature>
<feature type="region of interest" description="Disordered" evidence="9">
    <location>
        <begin position="937"/>
        <end position="995"/>
    </location>
</feature>
<keyword evidence="5" id="KW-0805">Transcription regulation</keyword>